<proteinExistence type="predicted"/>
<evidence type="ECO:0000313" key="2">
    <source>
        <dbReference type="Proteomes" id="UP000733379"/>
    </source>
</evidence>
<comment type="caution">
    <text evidence="1">The sequence shown here is derived from an EMBL/GenBank/DDBJ whole genome shotgun (WGS) entry which is preliminary data.</text>
</comment>
<keyword evidence="2" id="KW-1185">Reference proteome</keyword>
<organism evidence="1 2">
    <name type="scientific">Nocardia albiluteola</name>
    <dbReference type="NCBI Taxonomy" id="2842303"/>
    <lineage>
        <taxon>Bacteria</taxon>
        <taxon>Bacillati</taxon>
        <taxon>Actinomycetota</taxon>
        <taxon>Actinomycetes</taxon>
        <taxon>Mycobacteriales</taxon>
        <taxon>Nocardiaceae</taxon>
        <taxon>Nocardia</taxon>
    </lineage>
</organism>
<dbReference type="InterPro" id="IPR010310">
    <property type="entry name" value="T7SS_ESAT-6-like"/>
</dbReference>
<dbReference type="Proteomes" id="UP000733379">
    <property type="component" value="Unassembled WGS sequence"/>
</dbReference>
<name>A0ABS6B118_9NOCA</name>
<dbReference type="Gene3D" id="1.10.287.1060">
    <property type="entry name" value="ESAT-6-like"/>
    <property type="match status" value="1"/>
</dbReference>
<gene>
    <name evidence="1" type="ORF">KO481_15790</name>
</gene>
<sequence>MITSNMREIDVDAHAAATRKLSDQVDAMRQVVQRMGTTSQDSMQVWQGQAQNAHQQFQQDWQTSVKSQVLQALDSLSRTLHSGGQNAAHVENASAHTFNNVHTNLI</sequence>
<accession>A0ABS6B118</accession>
<dbReference type="EMBL" id="JAHKNI010000004">
    <property type="protein sequence ID" value="MBU3062980.1"/>
    <property type="molecule type" value="Genomic_DNA"/>
</dbReference>
<dbReference type="InterPro" id="IPR036689">
    <property type="entry name" value="ESAT-6-like_sf"/>
</dbReference>
<dbReference type="Pfam" id="PF06013">
    <property type="entry name" value="WXG100"/>
    <property type="match status" value="1"/>
</dbReference>
<evidence type="ECO:0000313" key="1">
    <source>
        <dbReference type="EMBL" id="MBU3062980.1"/>
    </source>
</evidence>
<dbReference type="SUPFAM" id="SSF140453">
    <property type="entry name" value="EsxAB dimer-like"/>
    <property type="match status" value="1"/>
</dbReference>
<protein>
    <submittedName>
        <fullName evidence="1">WXG100 family type VII secretion target</fullName>
    </submittedName>
</protein>
<dbReference type="RefSeq" id="WP_215917841.1">
    <property type="nucleotide sequence ID" value="NZ_JAHKNI010000004.1"/>
</dbReference>
<reference evidence="1 2" key="1">
    <citation type="submission" date="2021-06" db="EMBL/GenBank/DDBJ databases">
        <title>Actinomycetes sequencing.</title>
        <authorList>
            <person name="Shan Q."/>
        </authorList>
    </citation>
    <scope>NUCLEOTIDE SEQUENCE [LARGE SCALE GENOMIC DNA]</scope>
    <source>
        <strain evidence="1 2">NEAU-G5</strain>
    </source>
</reference>